<proteinExistence type="predicted"/>
<reference evidence="2 3" key="1">
    <citation type="submission" date="2022-10" db="EMBL/GenBank/DDBJ databases">
        <title>Luteolibacter flavescens strain MCCC 1K03193, whole genome shotgun sequencing project.</title>
        <authorList>
            <person name="Zhao G."/>
            <person name="Shen L."/>
        </authorList>
    </citation>
    <scope>NUCLEOTIDE SEQUENCE [LARGE SCALE GENOMIC DNA]</scope>
    <source>
        <strain evidence="2 3">MCCC 1K03193</strain>
    </source>
</reference>
<feature type="chain" id="PRO_5047136647" description="Serpin domain-containing protein" evidence="1">
    <location>
        <begin position="18"/>
        <end position="359"/>
    </location>
</feature>
<accession>A0ABT3FSR9</accession>
<sequence length="359" mass="40466">MKTIPLLLLAAVFPATAEIASVAHPEEKLPVAKTVVWTPLFQASWDKLNATHSGNPVKVEPSNSLISRLDSFTWDAEPVMPDGRWKTWAGTASEEFLTKVNAEAARMTGEAAGPFRLVNPGAGSLAVFGLLDRDVSFRKEFYRSRKVPLNFKAGDTQTKVKFFGVKGEKSGEFADTVRVLSYRPSEKSHALQMLCKESNDTVILFRPPAGAELDFATASKWLRTWREAWDKSSGKSRAQDDPWLHERDEIRVPYVKLVSMHDFSADLASPRHYKGQPLPRIIKRAEQMVKFELHERGARVRAEVSMSDDPFGGPIDKPLLFPRLFSYDAPFFVFLWRDGAEWPYFGTWVGDATALQDFR</sequence>
<dbReference type="EMBL" id="JAPDDS010000009">
    <property type="protein sequence ID" value="MCW1886249.1"/>
    <property type="molecule type" value="Genomic_DNA"/>
</dbReference>
<organism evidence="2 3">
    <name type="scientific">Luteolibacter flavescens</name>
    <dbReference type="NCBI Taxonomy" id="1859460"/>
    <lineage>
        <taxon>Bacteria</taxon>
        <taxon>Pseudomonadati</taxon>
        <taxon>Verrucomicrobiota</taxon>
        <taxon>Verrucomicrobiia</taxon>
        <taxon>Verrucomicrobiales</taxon>
        <taxon>Verrucomicrobiaceae</taxon>
        <taxon>Luteolibacter</taxon>
    </lineage>
</organism>
<feature type="signal peptide" evidence="1">
    <location>
        <begin position="1"/>
        <end position="17"/>
    </location>
</feature>
<keyword evidence="3" id="KW-1185">Reference proteome</keyword>
<comment type="caution">
    <text evidence="2">The sequence shown here is derived from an EMBL/GenBank/DDBJ whole genome shotgun (WGS) entry which is preliminary data.</text>
</comment>
<gene>
    <name evidence="2" type="ORF">OKA04_16040</name>
</gene>
<evidence type="ECO:0000256" key="1">
    <source>
        <dbReference type="SAM" id="SignalP"/>
    </source>
</evidence>
<keyword evidence="1" id="KW-0732">Signal</keyword>
<protein>
    <recommendedName>
        <fullName evidence="4">Serpin domain-containing protein</fullName>
    </recommendedName>
</protein>
<evidence type="ECO:0000313" key="2">
    <source>
        <dbReference type="EMBL" id="MCW1886249.1"/>
    </source>
</evidence>
<dbReference type="Proteomes" id="UP001207930">
    <property type="component" value="Unassembled WGS sequence"/>
</dbReference>
<name>A0ABT3FSR9_9BACT</name>
<evidence type="ECO:0008006" key="4">
    <source>
        <dbReference type="Google" id="ProtNLM"/>
    </source>
</evidence>
<evidence type="ECO:0000313" key="3">
    <source>
        <dbReference type="Proteomes" id="UP001207930"/>
    </source>
</evidence>
<dbReference type="RefSeq" id="WP_264502207.1">
    <property type="nucleotide sequence ID" value="NZ_JAPDDS010000009.1"/>
</dbReference>